<evidence type="ECO:0000256" key="1">
    <source>
        <dbReference type="SAM" id="SignalP"/>
    </source>
</evidence>
<keyword evidence="1" id="KW-0732">Signal</keyword>
<feature type="chain" id="PRO_5009942282" evidence="1">
    <location>
        <begin position="21"/>
        <end position="121"/>
    </location>
</feature>
<dbReference type="RefSeq" id="WP_076534023.1">
    <property type="nucleotide sequence ID" value="NZ_FOAC01000003.1"/>
</dbReference>
<dbReference type="Proteomes" id="UP000186019">
    <property type="component" value="Unassembled WGS sequence"/>
</dbReference>
<protein>
    <submittedName>
        <fullName evidence="2">Uncharacterized protein</fullName>
    </submittedName>
</protein>
<sequence>MKKAMMIAAALFVLSGGAFAGENGVEPGMEAEFPGARPIAPSRSSQGSGAVRMTGLSPAVHALRVDRAARQRQALAARQRARMALMSAARSNAMASGGRWMMVGAYSVWVPAPVMQNIPRY</sequence>
<evidence type="ECO:0000313" key="2">
    <source>
        <dbReference type="EMBL" id="SIS17758.1"/>
    </source>
</evidence>
<accession>A0A1N7GZ82</accession>
<proteinExistence type="predicted"/>
<feature type="signal peptide" evidence="1">
    <location>
        <begin position="1"/>
        <end position="20"/>
    </location>
</feature>
<reference evidence="2 3" key="1">
    <citation type="submission" date="2017-01" db="EMBL/GenBank/DDBJ databases">
        <authorList>
            <person name="Mah S.A."/>
            <person name="Swanson W.J."/>
            <person name="Moy G.W."/>
            <person name="Vacquier V.D."/>
        </authorList>
    </citation>
    <scope>NUCLEOTIDE SEQUENCE [LARGE SCALE GENOMIC DNA]</scope>
    <source>
        <strain evidence="2 3">DSM 29590</strain>
    </source>
</reference>
<dbReference type="AlphaFoldDB" id="A0A1N7GZ82"/>
<evidence type="ECO:0000313" key="3">
    <source>
        <dbReference type="Proteomes" id="UP000186019"/>
    </source>
</evidence>
<organism evidence="2 3">
    <name type="scientific">Roseovarius nanhaiticus</name>
    <dbReference type="NCBI Taxonomy" id="573024"/>
    <lineage>
        <taxon>Bacteria</taxon>
        <taxon>Pseudomonadati</taxon>
        <taxon>Pseudomonadota</taxon>
        <taxon>Alphaproteobacteria</taxon>
        <taxon>Rhodobacterales</taxon>
        <taxon>Roseobacteraceae</taxon>
        <taxon>Roseovarius</taxon>
    </lineage>
</organism>
<keyword evidence="3" id="KW-1185">Reference proteome</keyword>
<name>A0A1N7GZ82_9RHOB</name>
<dbReference type="EMBL" id="FTNV01000002">
    <property type="protein sequence ID" value="SIS17758.1"/>
    <property type="molecule type" value="Genomic_DNA"/>
</dbReference>
<gene>
    <name evidence="2" type="ORF">SAMN05421666_2252</name>
</gene>
<dbReference type="STRING" id="573024.SAMN05216208_3067"/>